<dbReference type="PANTHER" id="PTHR31867">
    <property type="entry name" value="EXPANSIN-A15"/>
    <property type="match status" value="1"/>
</dbReference>
<dbReference type="Proteomes" id="UP000316621">
    <property type="component" value="Chromosome 2"/>
</dbReference>
<gene>
    <name evidence="2" type="ORF">C5167_019101</name>
</gene>
<feature type="domain" description="Expansin-like EG45" evidence="1">
    <location>
        <begin position="60"/>
        <end position="103"/>
    </location>
</feature>
<evidence type="ECO:0000313" key="2">
    <source>
        <dbReference type="EMBL" id="RZC50670.1"/>
    </source>
</evidence>
<accession>A0A4Y7IS98</accession>
<dbReference type="STRING" id="3469.A0A4Y7IS98"/>
<dbReference type="SUPFAM" id="SSF50685">
    <property type="entry name" value="Barwin-like endoglucanases"/>
    <property type="match status" value="1"/>
</dbReference>
<dbReference type="InterPro" id="IPR007112">
    <property type="entry name" value="Expansin/allergen_DPBB_dom"/>
</dbReference>
<dbReference type="EMBL" id="CM010716">
    <property type="protein sequence ID" value="RZC50670.1"/>
    <property type="molecule type" value="Genomic_DNA"/>
</dbReference>
<dbReference type="PRINTS" id="PR01225">
    <property type="entry name" value="EXPANSNFAMLY"/>
</dbReference>
<dbReference type="PROSITE" id="PS50842">
    <property type="entry name" value="EXPANSIN_EG45"/>
    <property type="match status" value="1"/>
</dbReference>
<dbReference type="InterPro" id="IPR036908">
    <property type="entry name" value="RlpA-like_sf"/>
</dbReference>
<proteinExistence type="predicted"/>
<reference evidence="2 3" key="1">
    <citation type="journal article" date="2018" name="Science">
        <title>The opium poppy genome and morphinan production.</title>
        <authorList>
            <person name="Guo L."/>
            <person name="Winzer T."/>
            <person name="Yang X."/>
            <person name="Li Y."/>
            <person name="Ning Z."/>
            <person name="He Z."/>
            <person name="Teodor R."/>
            <person name="Lu Y."/>
            <person name="Bowser T.A."/>
            <person name="Graham I.A."/>
            <person name="Ye K."/>
        </authorList>
    </citation>
    <scope>NUCLEOTIDE SEQUENCE [LARGE SCALE GENOMIC DNA]</scope>
    <source>
        <strain evidence="3">cv. HN1</strain>
        <tissue evidence="2">Leaves</tissue>
    </source>
</reference>
<keyword evidence="3" id="KW-1185">Reference proteome</keyword>
<protein>
    <recommendedName>
        <fullName evidence="1">Expansin-like EG45 domain-containing protein</fullName>
    </recommendedName>
</protein>
<evidence type="ECO:0000259" key="1">
    <source>
        <dbReference type="PROSITE" id="PS50842"/>
    </source>
</evidence>
<sequence length="103" mass="10837">MLMVKDGADESKQLLTRFLNLGISSLQSGISSIDVAKLVVRFFSAQATFYGGSDASGTLGGACGYGNLYNQGYGVQTAALSTTLFNNGLNCGSYFELKFANDP</sequence>
<dbReference type="InterPro" id="IPR002963">
    <property type="entry name" value="Expansin"/>
</dbReference>
<dbReference type="Gramene" id="RZC50670">
    <property type="protein sequence ID" value="RZC50670"/>
    <property type="gene ID" value="C5167_019101"/>
</dbReference>
<evidence type="ECO:0000313" key="3">
    <source>
        <dbReference type="Proteomes" id="UP000316621"/>
    </source>
</evidence>
<dbReference type="GO" id="GO:0005576">
    <property type="term" value="C:extracellular region"/>
    <property type="evidence" value="ECO:0007669"/>
    <property type="project" value="InterPro"/>
</dbReference>
<dbReference type="GO" id="GO:0009664">
    <property type="term" value="P:plant-type cell wall organization"/>
    <property type="evidence" value="ECO:0007669"/>
    <property type="project" value="InterPro"/>
</dbReference>
<dbReference type="AlphaFoldDB" id="A0A4Y7IS98"/>
<dbReference type="Gene3D" id="2.40.40.10">
    <property type="entry name" value="RlpA-like domain"/>
    <property type="match status" value="1"/>
</dbReference>
<name>A0A4Y7IS98_PAPSO</name>
<dbReference type="InterPro" id="IPR007118">
    <property type="entry name" value="Expan_Lol_pI"/>
</dbReference>
<organism evidence="2 3">
    <name type="scientific">Papaver somniferum</name>
    <name type="common">Opium poppy</name>
    <dbReference type="NCBI Taxonomy" id="3469"/>
    <lineage>
        <taxon>Eukaryota</taxon>
        <taxon>Viridiplantae</taxon>
        <taxon>Streptophyta</taxon>
        <taxon>Embryophyta</taxon>
        <taxon>Tracheophyta</taxon>
        <taxon>Spermatophyta</taxon>
        <taxon>Magnoliopsida</taxon>
        <taxon>Ranunculales</taxon>
        <taxon>Papaveraceae</taxon>
        <taxon>Papaveroideae</taxon>
        <taxon>Papaver</taxon>
    </lineage>
</organism>